<name>A0A0A8Z1T2_ARUDO</name>
<dbReference type="EMBL" id="GBRH01265124">
    <property type="protein sequence ID" value="JAD32771.1"/>
    <property type="molecule type" value="Transcribed_RNA"/>
</dbReference>
<organism evidence="1">
    <name type="scientific">Arundo donax</name>
    <name type="common">Giant reed</name>
    <name type="synonym">Donax arundinaceus</name>
    <dbReference type="NCBI Taxonomy" id="35708"/>
    <lineage>
        <taxon>Eukaryota</taxon>
        <taxon>Viridiplantae</taxon>
        <taxon>Streptophyta</taxon>
        <taxon>Embryophyta</taxon>
        <taxon>Tracheophyta</taxon>
        <taxon>Spermatophyta</taxon>
        <taxon>Magnoliopsida</taxon>
        <taxon>Liliopsida</taxon>
        <taxon>Poales</taxon>
        <taxon>Poaceae</taxon>
        <taxon>PACMAD clade</taxon>
        <taxon>Arundinoideae</taxon>
        <taxon>Arundineae</taxon>
        <taxon>Arundo</taxon>
    </lineage>
</organism>
<accession>A0A0A8Z1T2</accession>
<proteinExistence type="predicted"/>
<protein>
    <submittedName>
        <fullName evidence="1">Uncharacterized protein</fullName>
    </submittedName>
</protein>
<reference evidence="1" key="2">
    <citation type="journal article" date="2015" name="Data Brief">
        <title>Shoot transcriptome of the giant reed, Arundo donax.</title>
        <authorList>
            <person name="Barrero R.A."/>
            <person name="Guerrero F.D."/>
            <person name="Moolhuijzen P."/>
            <person name="Goolsby J.A."/>
            <person name="Tidwell J."/>
            <person name="Bellgard S.E."/>
            <person name="Bellgard M.I."/>
        </authorList>
    </citation>
    <scope>NUCLEOTIDE SEQUENCE</scope>
    <source>
        <tissue evidence="1">Shoot tissue taken approximately 20 cm above the soil surface</tissue>
    </source>
</reference>
<reference evidence="1" key="1">
    <citation type="submission" date="2014-09" db="EMBL/GenBank/DDBJ databases">
        <authorList>
            <person name="Magalhaes I.L.F."/>
            <person name="Oliveira U."/>
            <person name="Santos F.R."/>
            <person name="Vidigal T.H.D.A."/>
            <person name="Brescovit A.D."/>
            <person name="Santos A.J."/>
        </authorList>
    </citation>
    <scope>NUCLEOTIDE SEQUENCE</scope>
    <source>
        <tissue evidence="1">Shoot tissue taken approximately 20 cm above the soil surface</tissue>
    </source>
</reference>
<sequence length="36" mass="3802">MVSPLPAATPLMPSPSTLMRRMLMGVSRSSMAMAPP</sequence>
<dbReference type="AlphaFoldDB" id="A0A0A8Z1T2"/>
<evidence type="ECO:0000313" key="1">
    <source>
        <dbReference type="EMBL" id="JAD32771.1"/>
    </source>
</evidence>